<keyword evidence="2" id="KW-0521">NADP</keyword>
<dbReference type="EMBL" id="JBFCZG010000003">
    <property type="protein sequence ID" value="KAL3424010.1"/>
    <property type="molecule type" value="Genomic_DNA"/>
</dbReference>
<dbReference type="Pfam" id="PF05368">
    <property type="entry name" value="NmrA"/>
    <property type="match status" value="1"/>
</dbReference>
<proteinExistence type="inferred from homology"/>
<dbReference type="InterPro" id="IPR051164">
    <property type="entry name" value="NmrA-like_oxidored"/>
</dbReference>
<dbReference type="Gene3D" id="3.40.50.720">
    <property type="entry name" value="NAD(P)-binding Rossmann-like Domain"/>
    <property type="match status" value="1"/>
</dbReference>
<accession>A0ABR4PL34</accession>
<name>A0ABR4PL34_9HELO</name>
<dbReference type="InterPro" id="IPR036291">
    <property type="entry name" value="NAD(P)-bd_dom_sf"/>
</dbReference>
<dbReference type="PANTHER" id="PTHR42748">
    <property type="entry name" value="NITROGEN METABOLITE REPRESSION PROTEIN NMRA FAMILY MEMBER"/>
    <property type="match status" value="1"/>
</dbReference>
<organism evidence="5 6">
    <name type="scientific">Phlyctema vagabunda</name>
    <dbReference type="NCBI Taxonomy" id="108571"/>
    <lineage>
        <taxon>Eukaryota</taxon>
        <taxon>Fungi</taxon>
        <taxon>Dikarya</taxon>
        <taxon>Ascomycota</taxon>
        <taxon>Pezizomycotina</taxon>
        <taxon>Leotiomycetes</taxon>
        <taxon>Helotiales</taxon>
        <taxon>Dermateaceae</taxon>
        <taxon>Phlyctema</taxon>
    </lineage>
</organism>
<evidence type="ECO:0000313" key="5">
    <source>
        <dbReference type="EMBL" id="KAL3424010.1"/>
    </source>
</evidence>
<dbReference type="PANTHER" id="PTHR42748:SF30">
    <property type="entry name" value="NMRA-LIKE DOMAIN-CONTAINING PROTEIN"/>
    <property type="match status" value="1"/>
</dbReference>
<reference evidence="5 6" key="1">
    <citation type="submission" date="2024-06" db="EMBL/GenBank/DDBJ databases">
        <title>Complete genome of Phlyctema vagabunda strain 19-DSS-EL-015.</title>
        <authorList>
            <person name="Fiorenzani C."/>
        </authorList>
    </citation>
    <scope>NUCLEOTIDE SEQUENCE [LARGE SCALE GENOMIC DNA]</scope>
    <source>
        <strain evidence="5 6">19-DSS-EL-015</strain>
    </source>
</reference>
<evidence type="ECO:0000256" key="3">
    <source>
        <dbReference type="ARBA" id="ARBA00023002"/>
    </source>
</evidence>
<evidence type="ECO:0000256" key="2">
    <source>
        <dbReference type="ARBA" id="ARBA00022857"/>
    </source>
</evidence>
<keyword evidence="3" id="KW-0560">Oxidoreductase</keyword>
<evidence type="ECO:0000313" key="6">
    <source>
        <dbReference type="Proteomes" id="UP001629113"/>
    </source>
</evidence>
<dbReference type="SUPFAM" id="SSF51735">
    <property type="entry name" value="NAD(P)-binding Rossmann-fold domains"/>
    <property type="match status" value="1"/>
</dbReference>
<evidence type="ECO:0000259" key="4">
    <source>
        <dbReference type="Pfam" id="PF05368"/>
    </source>
</evidence>
<feature type="domain" description="NmrA-like" evidence="4">
    <location>
        <begin position="5"/>
        <end position="279"/>
    </location>
</feature>
<dbReference type="Gene3D" id="3.90.25.10">
    <property type="entry name" value="UDP-galactose 4-epimerase, domain 1"/>
    <property type="match status" value="1"/>
</dbReference>
<gene>
    <name evidence="5" type="ORF">PVAG01_03290</name>
</gene>
<protein>
    <submittedName>
        <fullName evidence="5">NAD dependent epimerase</fullName>
    </submittedName>
</protein>
<dbReference type="InterPro" id="IPR008030">
    <property type="entry name" value="NmrA-like"/>
</dbReference>
<dbReference type="Proteomes" id="UP001629113">
    <property type="component" value="Unassembled WGS sequence"/>
</dbReference>
<sequence length="313" mass="34696">MSSPTILVTAATGKQGGATARALIKEGARVHAVVRDLKSDAALELKQLGAVLYQGDFDDKHSILVACKHCTGVYINVSPSFTDPSAEVRHAKNIIAAAKEAGSVTSLVYSGTILTGEHETFPGWEYWGGSKQFAGQYWLSKSEIERLLEGAGFNFWTVLHPVTFMSNYLAPDGNFFFPELKREHLFRTALTPTTKTMLISPDDLGKVAAEILIYPAKYNQLKIDVGSEALTPGEIVKTLSKVSGKEIRAIEIDKKESQELAKSSHIINAQFFFNEKSANMDRQLLRDRFPKIVFEGFEEFLERKKDLVVTSFL</sequence>
<evidence type="ECO:0000256" key="1">
    <source>
        <dbReference type="ARBA" id="ARBA00006328"/>
    </source>
</evidence>
<keyword evidence="6" id="KW-1185">Reference proteome</keyword>
<comment type="caution">
    <text evidence="5">The sequence shown here is derived from an EMBL/GenBank/DDBJ whole genome shotgun (WGS) entry which is preliminary data.</text>
</comment>
<comment type="similarity">
    <text evidence="1">Belongs to the NmrA-type oxidoreductase family.</text>
</comment>